<evidence type="ECO:0000313" key="1">
    <source>
        <dbReference type="EMBL" id="KAJ9598766.1"/>
    </source>
</evidence>
<reference evidence="1" key="2">
    <citation type="submission" date="2023-05" db="EMBL/GenBank/DDBJ databases">
        <authorList>
            <person name="Fouks B."/>
        </authorList>
    </citation>
    <scope>NUCLEOTIDE SEQUENCE</scope>
    <source>
        <strain evidence="1">Stay&amp;Tobe</strain>
        <tissue evidence="1">Testes</tissue>
    </source>
</reference>
<evidence type="ECO:0000313" key="2">
    <source>
        <dbReference type="Proteomes" id="UP001233999"/>
    </source>
</evidence>
<name>A0AAD8EQK2_DIPPU</name>
<accession>A0AAD8EQK2</accession>
<organism evidence="1 2">
    <name type="scientific">Diploptera punctata</name>
    <name type="common">Pacific beetle cockroach</name>
    <dbReference type="NCBI Taxonomy" id="6984"/>
    <lineage>
        <taxon>Eukaryota</taxon>
        <taxon>Metazoa</taxon>
        <taxon>Ecdysozoa</taxon>
        <taxon>Arthropoda</taxon>
        <taxon>Hexapoda</taxon>
        <taxon>Insecta</taxon>
        <taxon>Pterygota</taxon>
        <taxon>Neoptera</taxon>
        <taxon>Polyneoptera</taxon>
        <taxon>Dictyoptera</taxon>
        <taxon>Blattodea</taxon>
        <taxon>Blaberoidea</taxon>
        <taxon>Blaberidae</taxon>
        <taxon>Diplopterinae</taxon>
        <taxon>Diploptera</taxon>
    </lineage>
</organism>
<gene>
    <name evidence="1" type="ORF">L9F63_026699</name>
</gene>
<feature type="non-terminal residue" evidence="1">
    <location>
        <position position="1"/>
    </location>
</feature>
<dbReference type="AlphaFoldDB" id="A0AAD8EQK2"/>
<dbReference type="Proteomes" id="UP001233999">
    <property type="component" value="Unassembled WGS sequence"/>
</dbReference>
<protein>
    <submittedName>
        <fullName evidence="1">Uncharacterized protein</fullName>
    </submittedName>
</protein>
<feature type="non-terminal residue" evidence="1">
    <location>
        <position position="95"/>
    </location>
</feature>
<sequence length="95" mass="11025">HVDRITDSWRRYSIGIRTVGDESNIYNKVLLVVQRTLSKKTLQKAEFLLWATAHARRCKSVVHEMITSVRKIVKLNKTTRIWITSTQRSSSVDPT</sequence>
<reference evidence="1" key="1">
    <citation type="journal article" date="2023" name="IScience">
        <title>Live-bearing cockroach genome reveals convergent evolutionary mechanisms linked to viviparity in insects and beyond.</title>
        <authorList>
            <person name="Fouks B."/>
            <person name="Harrison M.C."/>
            <person name="Mikhailova A.A."/>
            <person name="Marchal E."/>
            <person name="English S."/>
            <person name="Carruthers M."/>
            <person name="Jennings E.C."/>
            <person name="Chiamaka E.L."/>
            <person name="Frigard R.A."/>
            <person name="Pippel M."/>
            <person name="Attardo G.M."/>
            <person name="Benoit J.B."/>
            <person name="Bornberg-Bauer E."/>
            <person name="Tobe S.S."/>
        </authorList>
    </citation>
    <scope>NUCLEOTIDE SEQUENCE</scope>
    <source>
        <strain evidence="1">Stay&amp;Tobe</strain>
    </source>
</reference>
<dbReference type="EMBL" id="JASPKZ010001114">
    <property type="protein sequence ID" value="KAJ9598766.1"/>
    <property type="molecule type" value="Genomic_DNA"/>
</dbReference>
<keyword evidence="2" id="KW-1185">Reference proteome</keyword>
<proteinExistence type="predicted"/>
<comment type="caution">
    <text evidence="1">The sequence shown here is derived from an EMBL/GenBank/DDBJ whole genome shotgun (WGS) entry which is preliminary data.</text>
</comment>